<reference evidence="2 3" key="1">
    <citation type="submission" date="2017-07" db="EMBL/GenBank/DDBJ databases">
        <title>Recovery of genomes from metagenomes via a dereplication, aggregation, and scoring strategy.</title>
        <authorList>
            <person name="Sieber C.M."/>
            <person name="Probst A.J."/>
            <person name="Sharrar A."/>
            <person name="Thomas B.C."/>
            <person name="Hess M."/>
            <person name="Tringe S.G."/>
            <person name="Banfield J.F."/>
        </authorList>
    </citation>
    <scope>NUCLEOTIDE SEQUENCE [LARGE SCALE GENOMIC DNA]</scope>
    <source>
        <strain evidence="2">JGI_Cruoil_03_44_89</strain>
    </source>
</reference>
<dbReference type="NCBIfam" id="NF033709">
    <property type="entry name" value="PorV_fam"/>
    <property type="match status" value="1"/>
</dbReference>
<dbReference type="Proteomes" id="UP000215215">
    <property type="component" value="Unassembled WGS sequence"/>
</dbReference>
<dbReference type="InterPro" id="IPR045741">
    <property type="entry name" value="PorV"/>
</dbReference>
<proteinExistence type="predicted"/>
<evidence type="ECO:0000313" key="2">
    <source>
        <dbReference type="EMBL" id="OYD17314.1"/>
    </source>
</evidence>
<comment type="caution">
    <text evidence="2">The sequence shown here is derived from an EMBL/GenBank/DDBJ whole genome shotgun (WGS) entry which is preliminary data.</text>
</comment>
<dbReference type="AlphaFoldDB" id="A0A235BYM7"/>
<dbReference type="SUPFAM" id="SSF56935">
    <property type="entry name" value="Porins"/>
    <property type="match status" value="1"/>
</dbReference>
<evidence type="ECO:0000313" key="3">
    <source>
        <dbReference type="Proteomes" id="UP000215215"/>
    </source>
</evidence>
<dbReference type="Pfam" id="PF19572">
    <property type="entry name" value="PorV"/>
    <property type="match status" value="1"/>
</dbReference>
<gene>
    <name evidence="2" type="ORF">CH333_01205</name>
</gene>
<organism evidence="2 3">
    <name type="scientific">candidate division WOR-3 bacterium JGI_Cruoil_03_44_89</name>
    <dbReference type="NCBI Taxonomy" id="1973748"/>
    <lineage>
        <taxon>Bacteria</taxon>
        <taxon>Bacteria division WOR-3</taxon>
    </lineage>
</organism>
<protein>
    <recommendedName>
        <fullName evidence="1">Type IX secretion system protein PorV domain-containing protein</fullName>
    </recommendedName>
</protein>
<name>A0A235BYM7_UNCW3</name>
<sequence>MKKMAYLITALTFSVTSIYGVTLVGTTGAQFLKIGVGSRASAMGGAFVGMADDATSLYWNPAGSALLEEKQLSTTLTPWLAGTNFNFVAFTLPVRNIGTIGVSVISLSMDDMEVRTIEEPEGTGIYFGAGDYALGLSYARAMTDRFSFGLTGKYIQQKIWLMHTSSFAIDAGLLYRTEFRNLRLGMSISNFGPKLNLSGDNTKIEHAITDWQEEWNVGFIGDLRTGQFVLPLRFRVGIAMDLLKVGDTRLTVATDAVHPNDNVEYINLGSELSLKEKYFLRAGYKSLFMKDSEEGFTAGGGIRQDIQNWTIDIDYAYADFGRLGFVNRLSVGVRF</sequence>
<evidence type="ECO:0000259" key="1">
    <source>
        <dbReference type="Pfam" id="PF19572"/>
    </source>
</evidence>
<dbReference type="EMBL" id="NOZQ01000024">
    <property type="protein sequence ID" value="OYD17314.1"/>
    <property type="molecule type" value="Genomic_DNA"/>
</dbReference>
<feature type="domain" description="Type IX secretion system protein PorV" evidence="1">
    <location>
        <begin position="25"/>
        <end position="197"/>
    </location>
</feature>
<dbReference type="Gene3D" id="2.40.160.60">
    <property type="entry name" value="Outer membrane protein transport protein (OMPP1/FadL/TodX)"/>
    <property type="match status" value="1"/>
</dbReference>
<accession>A0A235BYM7</accession>